<dbReference type="InterPro" id="IPR002716">
    <property type="entry name" value="PIN_dom"/>
</dbReference>
<evidence type="ECO:0000259" key="1">
    <source>
        <dbReference type="Pfam" id="PF01850"/>
    </source>
</evidence>
<dbReference type="Pfam" id="PF01850">
    <property type="entry name" value="PIN"/>
    <property type="match status" value="1"/>
</dbReference>
<proteinExistence type="predicted"/>
<dbReference type="Gene3D" id="3.40.50.1010">
    <property type="entry name" value="5'-nuclease"/>
    <property type="match status" value="1"/>
</dbReference>
<dbReference type="InterPro" id="IPR029060">
    <property type="entry name" value="PIN-like_dom_sf"/>
</dbReference>
<dbReference type="SUPFAM" id="SSF88723">
    <property type="entry name" value="PIN domain-like"/>
    <property type="match status" value="1"/>
</dbReference>
<sequence length="98" mass="11239">MIELERWGRLKTLRDPVQGQHLTKWFENVVKPSFSGRVLMIDWQIASICADLHVPNPKPEHDALIAATAMAHQLILVTRNTQDFQNIHDLNLLNPFSS</sequence>
<evidence type="ECO:0000313" key="3">
    <source>
        <dbReference type="Proteomes" id="UP000219669"/>
    </source>
</evidence>
<evidence type="ECO:0000313" key="2">
    <source>
        <dbReference type="EMBL" id="SOD65622.1"/>
    </source>
</evidence>
<name>A0A286E3Z0_9NEIS</name>
<feature type="domain" description="PIN" evidence="1">
    <location>
        <begin position="34"/>
        <end position="87"/>
    </location>
</feature>
<accession>A0A286E3Z0</accession>
<organism evidence="2 3">
    <name type="scientific">Alysiella filiformis DSM 16848</name>
    <dbReference type="NCBI Taxonomy" id="1120981"/>
    <lineage>
        <taxon>Bacteria</taxon>
        <taxon>Pseudomonadati</taxon>
        <taxon>Pseudomonadota</taxon>
        <taxon>Betaproteobacteria</taxon>
        <taxon>Neisseriales</taxon>
        <taxon>Neisseriaceae</taxon>
        <taxon>Alysiella</taxon>
    </lineage>
</organism>
<dbReference type="EMBL" id="OCNF01000002">
    <property type="protein sequence ID" value="SOD65622.1"/>
    <property type="molecule type" value="Genomic_DNA"/>
</dbReference>
<dbReference type="AlphaFoldDB" id="A0A286E3Z0"/>
<reference evidence="2 3" key="1">
    <citation type="submission" date="2017-09" db="EMBL/GenBank/DDBJ databases">
        <authorList>
            <person name="Ehlers B."/>
            <person name="Leendertz F.H."/>
        </authorList>
    </citation>
    <scope>NUCLEOTIDE SEQUENCE [LARGE SCALE GENOMIC DNA]</scope>
    <source>
        <strain evidence="2 3">DSM 16848</strain>
    </source>
</reference>
<gene>
    <name evidence="2" type="ORF">SAMN02746062_00355</name>
</gene>
<protein>
    <submittedName>
        <fullName evidence="2">Predicted nucleic acid-binding protein, contains PIN domain</fullName>
    </submittedName>
</protein>
<dbReference type="Proteomes" id="UP000219669">
    <property type="component" value="Unassembled WGS sequence"/>
</dbReference>
<keyword evidence="3" id="KW-1185">Reference proteome</keyword>